<comment type="caution">
    <text evidence="1">The sequence shown here is derived from an EMBL/GenBank/DDBJ whole genome shotgun (WGS) entry which is preliminary data.</text>
</comment>
<keyword evidence="2" id="KW-1185">Reference proteome</keyword>
<accession>A0ACB6ZCW3</accession>
<dbReference type="Proteomes" id="UP000886501">
    <property type="component" value="Unassembled WGS sequence"/>
</dbReference>
<protein>
    <submittedName>
        <fullName evidence="1">Uncharacterized protein</fullName>
    </submittedName>
</protein>
<proteinExistence type="predicted"/>
<gene>
    <name evidence="1" type="ORF">BDM02DRAFT_3247903</name>
</gene>
<name>A0ACB6ZCW3_THEGA</name>
<dbReference type="EMBL" id="MU118034">
    <property type="protein sequence ID" value="KAF9647402.1"/>
    <property type="molecule type" value="Genomic_DNA"/>
</dbReference>
<sequence>MPARVEDEWSDSDEEYDSFGDIETNVQLGIPDGSITVEDDLKDPRVSRIGGHPVFLVSSPDISVSQCKNCSNPMQLVSQIWCPIEDSPLDRAMYIWACANGKCQKKDGSVRAWRCVRFNKKYAEKLNRKAVRKREQEKKAEKPAPPTGPKSNPFSLENSVAVDSPFSLGSEIFGAEEEPIPPEPEFEDDDVGSDTDGGSEDSKDTTDEEAEGLVEALAKTTLNDAYGVWKDMPSYPPVYMSTVSEYLPSKSKAKANVKVDDGLGDGKAKGGFEVYENSMNVDEVFSRFTKRVECEGEQCIRYELGGNPLPYQTDAVFQRLFPNSQSGVAKRIFSSSSLPECSRCGSDRVFECQLMPNLINVLGSASAKGSTQPSKAISNEERRKAVQKELKERSGMEWGTAMIFSCATDCCPDGKECFAEEEVLIQWET</sequence>
<reference evidence="1" key="1">
    <citation type="submission" date="2019-10" db="EMBL/GenBank/DDBJ databases">
        <authorList>
            <consortium name="DOE Joint Genome Institute"/>
            <person name="Kuo A."/>
            <person name="Miyauchi S."/>
            <person name="Kiss E."/>
            <person name="Drula E."/>
            <person name="Kohler A."/>
            <person name="Sanchez-Garcia M."/>
            <person name="Andreopoulos B."/>
            <person name="Barry K.W."/>
            <person name="Bonito G."/>
            <person name="Buee M."/>
            <person name="Carver A."/>
            <person name="Chen C."/>
            <person name="Cichocki N."/>
            <person name="Clum A."/>
            <person name="Culley D."/>
            <person name="Crous P.W."/>
            <person name="Fauchery L."/>
            <person name="Girlanda M."/>
            <person name="Hayes R."/>
            <person name="Keri Z."/>
            <person name="Labutti K."/>
            <person name="Lipzen A."/>
            <person name="Lombard V."/>
            <person name="Magnuson J."/>
            <person name="Maillard F."/>
            <person name="Morin E."/>
            <person name="Murat C."/>
            <person name="Nolan M."/>
            <person name="Ohm R."/>
            <person name="Pangilinan J."/>
            <person name="Pereira M."/>
            <person name="Perotto S."/>
            <person name="Peter M."/>
            <person name="Riley R."/>
            <person name="Sitrit Y."/>
            <person name="Stielow B."/>
            <person name="Szollosi G."/>
            <person name="Zifcakova L."/>
            <person name="Stursova M."/>
            <person name="Spatafora J.W."/>
            <person name="Tedersoo L."/>
            <person name="Vaario L.-M."/>
            <person name="Yamada A."/>
            <person name="Yan M."/>
            <person name="Wang P."/>
            <person name="Xu J."/>
            <person name="Bruns T."/>
            <person name="Baldrian P."/>
            <person name="Vilgalys R."/>
            <person name="Henrissat B."/>
            <person name="Grigoriev I.V."/>
            <person name="Hibbett D."/>
            <person name="Nagy L.G."/>
            <person name="Martin F.M."/>
        </authorList>
    </citation>
    <scope>NUCLEOTIDE SEQUENCE</scope>
    <source>
        <strain evidence="1">P2</strain>
    </source>
</reference>
<organism evidence="1 2">
    <name type="scientific">Thelephora ganbajun</name>
    <name type="common">Ganba fungus</name>
    <dbReference type="NCBI Taxonomy" id="370292"/>
    <lineage>
        <taxon>Eukaryota</taxon>
        <taxon>Fungi</taxon>
        <taxon>Dikarya</taxon>
        <taxon>Basidiomycota</taxon>
        <taxon>Agaricomycotina</taxon>
        <taxon>Agaricomycetes</taxon>
        <taxon>Thelephorales</taxon>
        <taxon>Thelephoraceae</taxon>
        <taxon>Thelephora</taxon>
    </lineage>
</organism>
<evidence type="ECO:0000313" key="2">
    <source>
        <dbReference type="Proteomes" id="UP000886501"/>
    </source>
</evidence>
<evidence type="ECO:0000313" key="1">
    <source>
        <dbReference type="EMBL" id="KAF9647402.1"/>
    </source>
</evidence>
<reference evidence="1" key="2">
    <citation type="journal article" date="2020" name="Nat. Commun.">
        <title>Large-scale genome sequencing of mycorrhizal fungi provides insights into the early evolution of symbiotic traits.</title>
        <authorList>
            <person name="Miyauchi S."/>
            <person name="Kiss E."/>
            <person name="Kuo A."/>
            <person name="Drula E."/>
            <person name="Kohler A."/>
            <person name="Sanchez-Garcia M."/>
            <person name="Morin E."/>
            <person name="Andreopoulos B."/>
            <person name="Barry K.W."/>
            <person name="Bonito G."/>
            <person name="Buee M."/>
            <person name="Carver A."/>
            <person name="Chen C."/>
            <person name="Cichocki N."/>
            <person name="Clum A."/>
            <person name="Culley D."/>
            <person name="Crous P.W."/>
            <person name="Fauchery L."/>
            <person name="Girlanda M."/>
            <person name="Hayes R.D."/>
            <person name="Keri Z."/>
            <person name="LaButti K."/>
            <person name="Lipzen A."/>
            <person name="Lombard V."/>
            <person name="Magnuson J."/>
            <person name="Maillard F."/>
            <person name="Murat C."/>
            <person name="Nolan M."/>
            <person name="Ohm R.A."/>
            <person name="Pangilinan J."/>
            <person name="Pereira M.F."/>
            <person name="Perotto S."/>
            <person name="Peter M."/>
            <person name="Pfister S."/>
            <person name="Riley R."/>
            <person name="Sitrit Y."/>
            <person name="Stielow J.B."/>
            <person name="Szollosi G."/>
            <person name="Zifcakova L."/>
            <person name="Stursova M."/>
            <person name="Spatafora J.W."/>
            <person name="Tedersoo L."/>
            <person name="Vaario L.M."/>
            <person name="Yamada A."/>
            <person name="Yan M."/>
            <person name="Wang P."/>
            <person name="Xu J."/>
            <person name="Bruns T."/>
            <person name="Baldrian P."/>
            <person name="Vilgalys R."/>
            <person name="Dunand C."/>
            <person name="Henrissat B."/>
            <person name="Grigoriev I.V."/>
            <person name="Hibbett D."/>
            <person name="Nagy L.G."/>
            <person name="Martin F.M."/>
        </authorList>
    </citation>
    <scope>NUCLEOTIDE SEQUENCE</scope>
    <source>
        <strain evidence="1">P2</strain>
    </source>
</reference>